<protein>
    <submittedName>
        <fullName evidence="11">Lipoprotein-releasing system permease protein</fullName>
    </submittedName>
</protein>
<reference evidence="12" key="1">
    <citation type="submission" date="2016-10" db="EMBL/GenBank/DDBJ databases">
        <authorList>
            <person name="Varghese N."/>
            <person name="Submissions S."/>
        </authorList>
    </citation>
    <scope>NUCLEOTIDE SEQUENCE [LARGE SCALE GENOMIC DNA]</scope>
    <source>
        <strain evidence="12">DSM 18579</strain>
    </source>
</reference>
<dbReference type="InterPro" id="IPR003838">
    <property type="entry name" value="ABC3_permease_C"/>
</dbReference>
<feature type="transmembrane region" description="Helical" evidence="8">
    <location>
        <begin position="21"/>
        <end position="49"/>
    </location>
</feature>
<dbReference type="GO" id="GO:0044874">
    <property type="term" value="P:lipoprotein localization to outer membrane"/>
    <property type="evidence" value="ECO:0007669"/>
    <property type="project" value="InterPro"/>
</dbReference>
<keyword evidence="6 8" id="KW-1133">Transmembrane helix</keyword>
<evidence type="ECO:0000256" key="5">
    <source>
        <dbReference type="ARBA" id="ARBA00022692"/>
    </source>
</evidence>
<keyword evidence="3" id="KW-0813">Transport</keyword>
<dbReference type="InterPro" id="IPR011925">
    <property type="entry name" value="LolCE_TM"/>
</dbReference>
<dbReference type="InterPro" id="IPR051447">
    <property type="entry name" value="Lipoprotein-release_system"/>
</dbReference>
<comment type="subcellular location">
    <subcellularLocation>
        <location evidence="1">Cell membrane</location>
        <topology evidence="1">Multi-pass membrane protein</topology>
    </subcellularLocation>
</comment>
<accession>A0A1I0BM87</accession>
<dbReference type="Pfam" id="PF12704">
    <property type="entry name" value="MacB_PCD"/>
    <property type="match status" value="1"/>
</dbReference>
<feature type="transmembrane region" description="Helical" evidence="8">
    <location>
        <begin position="272"/>
        <end position="295"/>
    </location>
</feature>
<dbReference type="GO" id="GO:0098797">
    <property type="term" value="C:plasma membrane protein complex"/>
    <property type="evidence" value="ECO:0007669"/>
    <property type="project" value="TreeGrafter"/>
</dbReference>
<dbReference type="NCBIfam" id="NF008357">
    <property type="entry name" value="PRK11146.1"/>
    <property type="match status" value="1"/>
</dbReference>
<evidence type="ECO:0000259" key="10">
    <source>
        <dbReference type="Pfam" id="PF12704"/>
    </source>
</evidence>
<proteinExistence type="inferred from homology"/>
<comment type="similarity">
    <text evidence="2">Belongs to the ABC-4 integral membrane protein family. LolC/E subfamily.</text>
</comment>
<dbReference type="InterPro" id="IPR011926">
    <property type="entry name" value="LolE_gammaproteobact"/>
</dbReference>
<name>A0A1I0BM87_9GAMM</name>
<sequence>MFALPLTLKTALRFSRGKKRGGMVSLISLFSTLGISLGVAVLIVGLSAMNGFERELVNRVLGVVPHGEIIPEQPMQIETNLLVNRIEASDGVVAAAPYVSMTGLVENGIHLQTIQIKGIDTDLESKISALPKFISDNAWNSLQPDKNQIILGAGAARSIGAKVGQSVTIIIPNSSADLKLQQPKRIRLQIIGLIELGGLIDHSLGLIPLEDAQSYLGKGQEITGVGLKLSDPFQARTQVKKAAENTRLSLHYNSWINQYGFMYNDIQMIRGIMYLAMVLVMAVACFNIVSTLVVAVKEKSTDIAILRTLGAKNRFILSIFIWYGLISGFIGTFIGALIGIAAALYLTNVINALEAMLGVEFLSADIYFVDFLPSELHLLDVFLVFTTSIVLSLVASLYPANRAIKLEPAKILSGQ</sequence>
<dbReference type="PANTHER" id="PTHR30489:SF0">
    <property type="entry name" value="LIPOPROTEIN-RELEASING SYSTEM TRANSMEMBRANE PROTEIN LOLE"/>
    <property type="match status" value="1"/>
</dbReference>
<dbReference type="AlphaFoldDB" id="A0A1I0BM87"/>
<dbReference type="OrthoDB" id="9808461at2"/>
<dbReference type="NCBIfam" id="TIGR02212">
    <property type="entry name" value="lolCE"/>
    <property type="match status" value="1"/>
</dbReference>
<evidence type="ECO:0000259" key="9">
    <source>
        <dbReference type="Pfam" id="PF02687"/>
    </source>
</evidence>
<evidence type="ECO:0000256" key="4">
    <source>
        <dbReference type="ARBA" id="ARBA00022475"/>
    </source>
</evidence>
<dbReference type="RefSeq" id="WP_093318823.1">
    <property type="nucleotide sequence ID" value="NZ_FOHV01000008.1"/>
</dbReference>
<gene>
    <name evidence="11" type="ORF">SAMN02583745_01321</name>
</gene>
<feature type="domain" description="ABC3 transporter permease C-terminal" evidence="9">
    <location>
        <begin position="275"/>
        <end position="408"/>
    </location>
</feature>
<keyword evidence="7 8" id="KW-0472">Membrane</keyword>
<organism evidence="11 12">
    <name type="scientific">Thorsellia anophelis DSM 18579</name>
    <dbReference type="NCBI Taxonomy" id="1123402"/>
    <lineage>
        <taxon>Bacteria</taxon>
        <taxon>Pseudomonadati</taxon>
        <taxon>Pseudomonadota</taxon>
        <taxon>Gammaproteobacteria</taxon>
        <taxon>Enterobacterales</taxon>
        <taxon>Thorselliaceae</taxon>
        <taxon>Thorsellia</taxon>
    </lineage>
</organism>
<evidence type="ECO:0000256" key="2">
    <source>
        <dbReference type="ARBA" id="ARBA00005236"/>
    </source>
</evidence>
<keyword evidence="4" id="KW-1003">Cell membrane</keyword>
<dbReference type="EMBL" id="FOHV01000008">
    <property type="protein sequence ID" value="SET08066.1"/>
    <property type="molecule type" value="Genomic_DNA"/>
</dbReference>
<keyword evidence="12" id="KW-1185">Reference proteome</keyword>
<dbReference type="GO" id="GO:0042953">
    <property type="term" value="P:lipoprotein transport"/>
    <property type="evidence" value="ECO:0007669"/>
    <property type="project" value="InterPro"/>
</dbReference>
<evidence type="ECO:0000313" key="11">
    <source>
        <dbReference type="EMBL" id="SET08066.1"/>
    </source>
</evidence>
<dbReference type="Proteomes" id="UP000242642">
    <property type="component" value="Unassembled WGS sequence"/>
</dbReference>
<evidence type="ECO:0000256" key="3">
    <source>
        <dbReference type="ARBA" id="ARBA00022448"/>
    </source>
</evidence>
<evidence type="ECO:0000313" key="12">
    <source>
        <dbReference type="Proteomes" id="UP000242642"/>
    </source>
</evidence>
<dbReference type="PANTHER" id="PTHR30489">
    <property type="entry name" value="LIPOPROTEIN-RELEASING SYSTEM TRANSMEMBRANE PROTEIN LOLE"/>
    <property type="match status" value="1"/>
</dbReference>
<evidence type="ECO:0000256" key="1">
    <source>
        <dbReference type="ARBA" id="ARBA00004651"/>
    </source>
</evidence>
<evidence type="ECO:0000256" key="8">
    <source>
        <dbReference type="SAM" id="Phobius"/>
    </source>
</evidence>
<feature type="domain" description="MacB-like periplasmic core" evidence="10">
    <location>
        <begin position="28"/>
        <end position="241"/>
    </location>
</feature>
<keyword evidence="11" id="KW-0449">Lipoprotein</keyword>
<evidence type="ECO:0000256" key="7">
    <source>
        <dbReference type="ARBA" id="ARBA00023136"/>
    </source>
</evidence>
<dbReference type="NCBIfam" id="TIGR02213">
    <property type="entry name" value="lolE_release"/>
    <property type="match status" value="1"/>
</dbReference>
<dbReference type="STRING" id="1123402.SAMN02583745_01321"/>
<dbReference type="Pfam" id="PF02687">
    <property type="entry name" value="FtsX"/>
    <property type="match status" value="1"/>
</dbReference>
<evidence type="ECO:0000256" key="6">
    <source>
        <dbReference type="ARBA" id="ARBA00022989"/>
    </source>
</evidence>
<feature type="transmembrane region" description="Helical" evidence="8">
    <location>
        <begin position="381"/>
        <end position="400"/>
    </location>
</feature>
<keyword evidence="5 8" id="KW-0812">Transmembrane</keyword>
<dbReference type="InterPro" id="IPR025857">
    <property type="entry name" value="MacB_PCD"/>
</dbReference>
<feature type="transmembrane region" description="Helical" evidence="8">
    <location>
        <begin position="315"/>
        <end position="346"/>
    </location>
</feature>